<dbReference type="InterPro" id="IPR025886">
    <property type="entry name" value="PP2-like"/>
</dbReference>
<dbReference type="Pfam" id="PF14299">
    <property type="entry name" value="PP2"/>
    <property type="match status" value="1"/>
</dbReference>
<evidence type="ECO:0000313" key="2">
    <source>
        <dbReference type="Proteomes" id="UP000318571"/>
    </source>
</evidence>
<protein>
    <recommendedName>
        <fullName evidence="3">F-box domain-containing protein</fullName>
    </recommendedName>
</protein>
<keyword evidence="2" id="KW-1185">Reference proteome</keyword>
<name>A0A553PA24_TIGCA</name>
<dbReference type="CDD" id="cd09917">
    <property type="entry name" value="F-box_SF"/>
    <property type="match status" value="1"/>
</dbReference>
<evidence type="ECO:0008006" key="3">
    <source>
        <dbReference type="Google" id="ProtNLM"/>
    </source>
</evidence>
<dbReference type="EMBL" id="VCGU01000005">
    <property type="protein sequence ID" value="TRY74537.1"/>
    <property type="molecule type" value="Genomic_DNA"/>
</dbReference>
<dbReference type="Proteomes" id="UP000318571">
    <property type="component" value="Chromosome 2"/>
</dbReference>
<reference evidence="1 2" key="1">
    <citation type="journal article" date="2018" name="Nat. Ecol. Evol.">
        <title>Genomic signatures of mitonuclear coevolution across populations of Tigriopus californicus.</title>
        <authorList>
            <person name="Barreto F.S."/>
            <person name="Watson E.T."/>
            <person name="Lima T.G."/>
            <person name="Willett C.S."/>
            <person name="Edmands S."/>
            <person name="Li W."/>
            <person name="Burton R.S."/>
        </authorList>
    </citation>
    <scope>NUCLEOTIDE SEQUENCE [LARGE SCALE GENOMIC DNA]</scope>
    <source>
        <strain evidence="1 2">San Diego</strain>
    </source>
</reference>
<accession>A0A553PA24</accession>
<gene>
    <name evidence="1" type="ORF">TCAL_16828</name>
</gene>
<evidence type="ECO:0000313" key="1">
    <source>
        <dbReference type="EMBL" id="TRY74537.1"/>
    </source>
</evidence>
<organism evidence="1 2">
    <name type="scientific">Tigriopus californicus</name>
    <name type="common">Marine copepod</name>
    <dbReference type="NCBI Taxonomy" id="6832"/>
    <lineage>
        <taxon>Eukaryota</taxon>
        <taxon>Metazoa</taxon>
        <taxon>Ecdysozoa</taxon>
        <taxon>Arthropoda</taxon>
        <taxon>Crustacea</taxon>
        <taxon>Multicrustacea</taxon>
        <taxon>Hexanauplia</taxon>
        <taxon>Copepoda</taxon>
        <taxon>Harpacticoida</taxon>
        <taxon>Harpacticidae</taxon>
        <taxon>Tigriopus</taxon>
    </lineage>
</organism>
<comment type="caution">
    <text evidence="1">The sequence shown here is derived from an EMBL/GenBank/DDBJ whole genome shotgun (WGS) entry which is preliminary data.</text>
</comment>
<sequence length="297" mass="34855">MLPNDIHFEIIHRIRSTKDLLALMRTSKAFHSLTVAYIEHYCATDNRLEKVGIFMQMKPLLIQELALKQKMLKNPGQTTLLQFKAVRWFQGDDPTGEIIDRVLVAQIQSFAHKDNSNYFQVIHDETLNRQIVHLHTVCWLHFEHTFRDLPPGRYQCSLRMRATPQLNWSTFGASQPPGSIEVRQITQTHGSPEVLVSQAMQANWWSQIRARQFDGSNLENATLHFESGTSWFHVTLTPFQLERCSDILFQFRDVDHPFWKSGLDWDFIELRKLSKFRNQSFYPKLQRKPLAFVDKTE</sequence>
<dbReference type="OMA" id="CWETELF"/>
<proteinExistence type="predicted"/>
<dbReference type="AlphaFoldDB" id="A0A553PA24"/>